<keyword evidence="2" id="KW-1185">Reference proteome</keyword>
<evidence type="ECO:0000313" key="1">
    <source>
        <dbReference type="EMBL" id="CAD2212814.1"/>
    </source>
</evidence>
<gene>
    <name evidence="1" type="ORF">ADEAN_000022600</name>
</gene>
<dbReference type="VEuPathDB" id="TriTrypDB:ADEAN_000022600"/>
<organism evidence="1 2">
    <name type="scientific">Angomonas deanei</name>
    <dbReference type="NCBI Taxonomy" id="59799"/>
    <lineage>
        <taxon>Eukaryota</taxon>
        <taxon>Discoba</taxon>
        <taxon>Euglenozoa</taxon>
        <taxon>Kinetoplastea</taxon>
        <taxon>Metakinetoplastina</taxon>
        <taxon>Trypanosomatida</taxon>
        <taxon>Trypanosomatidae</taxon>
        <taxon>Strigomonadinae</taxon>
        <taxon>Angomonas</taxon>
    </lineage>
</organism>
<sequence>MYDREVMDANAREIFSVDNDDGERFVLQLVPPPTESNFTDYNRKCVDLDSDFLMQPINEAPYDSETQACVDLNNNGPASFYDHYVRAPKQKKGLSVGCESPMNYGKDEDLLDVPAQRDLPLVAVDRTALRDPVARRLASGKAPDSLLNS</sequence>
<dbReference type="OrthoDB" id="275105at2759"/>
<dbReference type="Proteomes" id="UP000515908">
    <property type="component" value="Chromosome 01"/>
</dbReference>
<evidence type="ECO:0000313" key="2">
    <source>
        <dbReference type="Proteomes" id="UP000515908"/>
    </source>
</evidence>
<dbReference type="EMBL" id="LR877145">
    <property type="protein sequence ID" value="CAD2212814.1"/>
    <property type="molecule type" value="Genomic_DNA"/>
</dbReference>
<proteinExistence type="predicted"/>
<protein>
    <submittedName>
        <fullName evidence="1">Uncharacterized protein</fullName>
    </submittedName>
</protein>
<name>S9V9M1_9TRYP</name>
<accession>S9V9M1</accession>
<reference evidence="1 2" key="1">
    <citation type="submission" date="2020-08" db="EMBL/GenBank/DDBJ databases">
        <authorList>
            <person name="Newling K."/>
            <person name="Davey J."/>
            <person name="Forrester S."/>
        </authorList>
    </citation>
    <scope>NUCLEOTIDE SEQUENCE [LARGE SCALE GENOMIC DNA]</scope>
    <source>
        <strain evidence="2">Crithidia deanei Carvalho (ATCC PRA-265)</strain>
    </source>
</reference>
<dbReference type="AlphaFoldDB" id="S9V9M1"/>